<evidence type="ECO:0008006" key="3">
    <source>
        <dbReference type="Google" id="ProtNLM"/>
    </source>
</evidence>
<keyword evidence="2" id="KW-1185">Reference proteome</keyword>
<evidence type="ECO:0000313" key="2">
    <source>
        <dbReference type="Proteomes" id="UP001589645"/>
    </source>
</evidence>
<reference evidence="1 2" key="1">
    <citation type="submission" date="2024-09" db="EMBL/GenBank/DDBJ databases">
        <authorList>
            <person name="Sun Q."/>
            <person name="Mori K."/>
        </authorList>
    </citation>
    <scope>NUCLEOTIDE SEQUENCE [LARGE SCALE GENOMIC DNA]</scope>
    <source>
        <strain evidence="1 2">CECT 8064</strain>
    </source>
</reference>
<accession>A0ABV5HR46</accession>
<sequence>MVKTREIKTVENYEWILTEFSLGDPSLSHKVYIIDYREKTIKIILIDDFEINSSQENLSLSIKRMAYNIYVMSKKIDKSSALNQCRRKLIPTLSGLIKSTDDYSHWLISADKTNHLSILINIYDNKKMGYTFLTSETKTLRPEEAMVLSNILRNENIIKFKDLH</sequence>
<protein>
    <recommendedName>
        <fullName evidence="3">DUF1795 domain-containing protein</fullName>
    </recommendedName>
</protein>
<dbReference type="RefSeq" id="WP_390195136.1">
    <property type="nucleotide sequence ID" value="NZ_JBHMEP010000006.1"/>
</dbReference>
<evidence type="ECO:0000313" key="1">
    <source>
        <dbReference type="EMBL" id="MFB9136732.1"/>
    </source>
</evidence>
<organism evidence="1 2">
    <name type="scientific">Vibrio olivae</name>
    <dbReference type="NCBI Taxonomy" id="1243002"/>
    <lineage>
        <taxon>Bacteria</taxon>
        <taxon>Pseudomonadati</taxon>
        <taxon>Pseudomonadota</taxon>
        <taxon>Gammaproteobacteria</taxon>
        <taxon>Vibrionales</taxon>
        <taxon>Vibrionaceae</taxon>
        <taxon>Vibrio</taxon>
    </lineage>
</organism>
<gene>
    <name evidence="1" type="ORF">ACFFUV_17325</name>
</gene>
<dbReference type="Proteomes" id="UP001589645">
    <property type="component" value="Unassembled WGS sequence"/>
</dbReference>
<proteinExistence type="predicted"/>
<name>A0ABV5HR46_9VIBR</name>
<dbReference type="EMBL" id="JBHMEP010000006">
    <property type="protein sequence ID" value="MFB9136732.1"/>
    <property type="molecule type" value="Genomic_DNA"/>
</dbReference>
<comment type="caution">
    <text evidence="1">The sequence shown here is derived from an EMBL/GenBank/DDBJ whole genome shotgun (WGS) entry which is preliminary data.</text>
</comment>